<feature type="domain" description="RNase H type-1" evidence="11">
    <location>
        <begin position="2"/>
        <end position="142"/>
    </location>
</feature>
<evidence type="ECO:0000256" key="10">
    <source>
        <dbReference type="ARBA" id="ARBA00022842"/>
    </source>
</evidence>
<evidence type="ECO:0000256" key="1">
    <source>
        <dbReference type="ARBA" id="ARBA00000077"/>
    </source>
</evidence>
<evidence type="ECO:0000313" key="13">
    <source>
        <dbReference type="Proteomes" id="UP000829517"/>
    </source>
</evidence>
<dbReference type="InterPro" id="IPR050092">
    <property type="entry name" value="RNase_H"/>
</dbReference>
<accession>A0ABS9IZ11</accession>
<keyword evidence="10" id="KW-0460">Magnesium</keyword>
<evidence type="ECO:0000259" key="11">
    <source>
        <dbReference type="PROSITE" id="PS50879"/>
    </source>
</evidence>
<protein>
    <recommendedName>
        <fullName evidence="5">ribonuclease H</fullName>
        <ecNumber evidence="5">3.1.26.4</ecNumber>
    </recommendedName>
</protein>
<dbReference type="Gene3D" id="3.30.420.10">
    <property type="entry name" value="Ribonuclease H-like superfamily/Ribonuclease H"/>
    <property type="match status" value="1"/>
</dbReference>
<dbReference type="InterPro" id="IPR036397">
    <property type="entry name" value="RNaseH_sf"/>
</dbReference>
<dbReference type="SUPFAM" id="SSF53098">
    <property type="entry name" value="Ribonuclease H-like"/>
    <property type="match status" value="1"/>
</dbReference>
<keyword evidence="9 12" id="KW-0378">Hydrolase</keyword>
<evidence type="ECO:0000256" key="9">
    <source>
        <dbReference type="ARBA" id="ARBA00022801"/>
    </source>
</evidence>
<keyword evidence="8" id="KW-0255">Endonuclease</keyword>
<comment type="similarity">
    <text evidence="3">Belongs to the RNase H family.</text>
</comment>
<dbReference type="EC" id="3.1.26.4" evidence="5"/>
<evidence type="ECO:0000256" key="8">
    <source>
        <dbReference type="ARBA" id="ARBA00022759"/>
    </source>
</evidence>
<evidence type="ECO:0000256" key="5">
    <source>
        <dbReference type="ARBA" id="ARBA00012180"/>
    </source>
</evidence>
<evidence type="ECO:0000256" key="2">
    <source>
        <dbReference type="ARBA" id="ARBA00001946"/>
    </source>
</evidence>
<keyword evidence="13" id="KW-1185">Reference proteome</keyword>
<dbReference type="RefSeq" id="WP_236957387.1">
    <property type="nucleotide sequence ID" value="NZ_JAETXX010000001.1"/>
</dbReference>
<name>A0ABS9IZ11_9FLAO</name>
<dbReference type="InterPro" id="IPR012337">
    <property type="entry name" value="RNaseH-like_sf"/>
</dbReference>
<proteinExistence type="inferred from homology"/>
<comment type="cofactor">
    <cofactor evidence="2">
        <name>Mg(2+)</name>
        <dbReference type="ChEBI" id="CHEBI:18420"/>
    </cofactor>
</comment>
<dbReference type="PANTHER" id="PTHR10642">
    <property type="entry name" value="RIBONUCLEASE H1"/>
    <property type="match status" value="1"/>
</dbReference>
<organism evidence="12 13">
    <name type="scientific">Joostella atrarenae</name>
    <dbReference type="NCBI Taxonomy" id="679257"/>
    <lineage>
        <taxon>Bacteria</taxon>
        <taxon>Pseudomonadati</taxon>
        <taxon>Bacteroidota</taxon>
        <taxon>Flavobacteriia</taxon>
        <taxon>Flavobacteriales</taxon>
        <taxon>Flavobacteriaceae</taxon>
        <taxon>Joostella</taxon>
    </lineage>
</organism>
<gene>
    <name evidence="12" type="primary">rnhA</name>
    <name evidence="12" type="ORF">JM658_01125</name>
</gene>
<dbReference type="CDD" id="cd09278">
    <property type="entry name" value="RNase_HI_prokaryote_like"/>
    <property type="match status" value="1"/>
</dbReference>
<sequence length="157" mass="18205">MTKQDVYIYTDGSSRGNPGPGGYGIVMEWVGKPYKKEFSQGFRKTTNNRMELMAVIEALKKLKKNNIAIKVFSDSKYVVDAVEKGWVFGWEKKKFKDKKNPDLWKEFLIEYRKQKVSFQWIKGHNNHPQNERCDFLAVEASKKPNLPADLAYESTTS</sequence>
<evidence type="ECO:0000313" key="12">
    <source>
        <dbReference type="EMBL" id="MCF8713416.1"/>
    </source>
</evidence>
<dbReference type="InterPro" id="IPR022892">
    <property type="entry name" value="RNaseHI"/>
</dbReference>
<dbReference type="Pfam" id="PF00075">
    <property type="entry name" value="RNase_H"/>
    <property type="match status" value="1"/>
</dbReference>
<comment type="subunit">
    <text evidence="4">Monomer.</text>
</comment>
<dbReference type="EMBL" id="JAETXX010000001">
    <property type="protein sequence ID" value="MCF8713416.1"/>
    <property type="molecule type" value="Genomic_DNA"/>
</dbReference>
<keyword evidence="7" id="KW-0479">Metal-binding</keyword>
<dbReference type="InterPro" id="IPR002156">
    <property type="entry name" value="RNaseH_domain"/>
</dbReference>
<comment type="caution">
    <text evidence="12">The sequence shown here is derived from an EMBL/GenBank/DDBJ whole genome shotgun (WGS) entry which is preliminary data.</text>
</comment>
<dbReference type="PANTHER" id="PTHR10642:SF26">
    <property type="entry name" value="RIBONUCLEASE H1"/>
    <property type="match status" value="1"/>
</dbReference>
<evidence type="ECO:0000256" key="7">
    <source>
        <dbReference type="ARBA" id="ARBA00022723"/>
    </source>
</evidence>
<dbReference type="NCBIfam" id="NF001236">
    <property type="entry name" value="PRK00203.1"/>
    <property type="match status" value="1"/>
</dbReference>
<keyword evidence="6" id="KW-0540">Nuclease</keyword>
<dbReference type="PROSITE" id="PS50879">
    <property type="entry name" value="RNASE_H_1"/>
    <property type="match status" value="1"/>
</dbReference>
<reference evidence="12 13" key="1">
    <citation type="submission" date="2021-01" db="EMBL/GenBank/DDBJ databases">
        <title>Genome sequencing of Joostella atrarenae M1-2 (= KCTC 23194).</title>
        <authorList>
            <person name="Zakaria M.R."/>
            <person name="Lam M.Q."/>
            <person name="Chong C.S."/>
        </authorList>
    </citation>
    <scope>NUCLEOTIDE SEQUENCE [LARGE SCALE GENOMIC DNA]</scope>
    <source>
        <strain evidence="12 13">M1-2</strain>
    </source>
</reference>
<evidence type="ECO:0000256" key="3">
    <source>
        <dbReference type="ARBA" id="ARBA00005300"/>
    </source>
</evidence>
<dbReference type="GO" id="GO:0004523">
    <property type="term" value="F:RNA-DNA hybrid ribonuclease activity"/>
    <property type="evidence" value="ECO:0007669"/>
    <property type="project" value="UniProtKB-EC"/>
</dbReference>
<evidence type="ECO:0000256" key="6">
    <source>
        <dbReference type="ARBA" id="ARBA00022722"/>
    </source>
</evidence>
<evidence type="ECO:0000256" key="4">
    <source>
        <dbReference type="ARBA" id="ARBA00011245"/>
    </source>
</evidence>
<comment type="catalytic activity">
    <reaction evidence="1">
        <text>Endonucleolytic cleavage to 5'-phosphomonoester.</text>
        <dbReference type="EC" id="3.1.26.4"/>
    </reaction>
</comment>
<dbReference type="Proteomes" id="UP000829517">
    <property type="component" value="Unassembled WGS sequence"/>
</dbReference>